<dbReference type="EMBL" id="JZRZ01000017">
    <property type="protein sequence ID" value="KKD57316.1"/>
    <property type="molecule type" value="Genomic_DNA"/>
</dbReference>
<comment type="caution">
    <text evidence="1">The sequence shown here is derived from an EMBL/GenBank/DDBJ whole genome shotgun (WGS) entry which is preliminary data.</text>
</comment>
<organism evidence="1 2">
    <name type="scientific">Stenotrophomonas maltophilia</name>
    <name type="common">Pseudomonas maltophilia</name>
    <name type="synonym">Xanthomonas maltophilia</name>
    <dbReference type="NCBI Taxonomy" id="40324"/>
    <lineage>
        <taxon>Bacteria</taxon>
        <taxon>Pseudomonadati</taxon>
        <taxon>Pseudomonadota</taxon>
        <taxon>Gammaproteobacteria</taxon>
        <taxon>Lysobacterales</taxon>
        <taxon>Lysobacteraceae</taxon>
        <taxon>Stenotrophomonas</taxon>
        <taxon>Stenotrophomonas maltophilia group</taxon>
    </lineage>
</organism>
<dbReference type="RefSeq" id="WP_151356423.1">
    <property type="nucleotide sequence ID" value="NZ_JASGRN010000001.1"/>
</dbReference>
<proteinExistence type="predicted"/>
<name>A0A0F5ZNK4_STEMA</name>
<evidence type="ECO:0000313" key="1">
    <source>
        <dbReference type="EMBL" id="KKD57316.1"/>
    </source>
</evidence>
<sequence length="111" mass="12380">MSRQYREDRPALDTHLSALEGAAMDAFDAGWDAYPPGARCIVRSQRYGHAPVEREALIVSTTVHLHMSVNGRPWASINVRTKNLKTGKYRMFCPSVEVAGQPSIRVKGGRR</sequence>
<protein>
    <submittedName>
        <fullName evidence="1">Uncharacterized protein</fullName>
    </submittedName>
</protein>
<dbReference type="PATRIC" id="fig|40324.63.peg.3297"/>
<dbReference type="Proteomes" id="UP000243478">
    <property type="component" value="Unassembled WGS sequence"/>
</dbReference>
<gene>
    <name evidence="1" type="ORF">VM57_08915</name>
</gene>
<accession>A0A0F5ZNK4</accession>
<evidence type="ECO:0000313" key="2">
    <source>
        <dbReference type="Proteomes" id="UP000243478"/>
    </source>
</evidence>
<dbReference type="AlphaFoldDB" id="A0A0F5ZNK4"/>
<reference evidence="1 2" key="1">
    <citation type="submission" date="2015-03" db="EMBL/GenBank/DDBJ databases">
        <title>Draft genome of Stenotrophomonas maltophila isolated from urine specimen.</title>
        <authorList>
            <person name="Murugan N."/>
            <person name="Malathi J."/>
            <person name="Umashankar V."/>
            <person name="Madhavan H."/>
        </authorList>
    </citation>
    <scope>NUCLEOTIDE SEQUENCE [LARGE SCALE GENOMIC DNA]</scope>
    <source>
        <strain evidence="1 2">JMNMN1</strain>
    </source>
</reference>